<evidence type="ECO:0000313" key="4">
    <source>
        <dbReference type="EMBL" id="MDH6504173.1"/>
    </source>
</evidence>
<feature type="transmembrane region" description="Helical" evidence="3">
    <location>
        <begin position="67"/>
        <end position="85"/>
    </location>
</feature>
<dbReference type="AlphaFoldDB" id="A0AA43S5V8"/>
<feature type="coiled-coil region" evidence="1">
    <location>
        <begin position="89"/>
        <end position="116"/>
    </location>
</feature>
<feature type="region of interest" description="Disordered" evidence="2">
    <location>
        <begin position="17"/>
        <end position="47"/>
    </location>
</feature>
<dbReference type="RefSeq" id="WP_277542558.1">
    <property type="nucleotide sequence ID" value="NZ_JAQFIK010000005.1"/>
</dbReference>
<gene>
    <name evidence="4" type="ORF">M2127_001478</name>
</gene>
<evidence type="ECO:0000313" key="5">
    <source>
        <dbReference type="Proteomes" id="UP001161160"/>
    </source>
</evidence>
<accession>A0AA43S5V8</accession>
<reference evidence="4" key="1">
    <citation type="submission" date="2023-04" db="EMBL/GenBank/DDBJ databases">
        <title>Genome Encyclopedia of Bacteria and Archaea VI: Functional Genomics of Type Strains.</title>
        <authorList>
            <person name="Whitman W."/>
        </authorList>
    </citation>
    <scope>NUCLEOTIDE SEQUENCE</scope>
    <source>
        <strain evidence="4">Enz.4-51</strain>
    </source>
</reference>
<evidence type="ECO:0000256" key="2">
    <source>
        <dbReference type="SAM" id="MobiDB-lite"/>
    </source>
</evidence>
<proteinExistence type="predicted"/>
<evidence type="ECO:0000256" key="3">
    <source>
        <dbReference type="SAM" id="Phobius"/>
    </source>
</evidence>
<name>A0AA43S5V8_9BURK</name>
<dbReference type="EMBL" id="JARXYA010000006">
    <property type="protein sequence ID" value="MDH6504173.1"/>
    <property type="molecule type" value="Genomic_DNA"/>
</dbReference>
<keyword evidence="3" id="KW-0472">Membrane</keyword>
<keyword evidence="5" id="KW-1185">Reference proteome</keyword>
<dbReference type="Proteomes" id="UP001161160">
    <property type="component" value="Unassembled WGS sequence"/>
</dbReference>
<organism evidence="4 5">
    <name type="scientific">Polynucleobacter sphagniphilus</name>
    <dbReference type="NCBI Taxonomy" id="1743169"/>
    <lineage>
        <taxon>Bacteria</taxon>
        <taxon>Pseudomonadati</taxon>
        <taxon>Pseudomonadota</taxon>
        <taxon>Betaproteobacteria</taxon>
        <taxon>Burkholderiales</taxon>
        <taxon>Burkholderiaceae</taxon>
        <taxon>Polynucleobacter</taxon>
    </lineage>
</organism>
<sequence>MPTRHISPQSFDEILSDLGADPAIPDPHGIRKNPSHQVPPPDPINHPKQARWSSVDFPIQSPKTTQLLFLAITIGGLAAAFFFAFEAMKASSKGDIEGLEAQIVTLKKELVLLREDWEINQEDIYQEMDLLEVSIHSNNIKPQNITVPVKSTIPPEELELRRWRYLGSSQQGHSQQAFFQTGKGVVMLQKEGRALGGWSISDIQKDLVTLSNEKGKSIVLKSSRN</sequence>
<keyword evidence="3" id="KW-1133">Transmembrane helix</keyword>
<keyword evidence="3" id="KW-0812">Transmembrane</keyword>
<comment type="caution">
    <text evidence="4">The sequence shown here is derived from an EMBL/GenBank/DDBJ whole genome shotgun (WGS) entry which is preliminary data.</text>
</comment>
<evidence type="ECO:0000256" key="1">
    <source>
        <dbReference type="SAM" id="Coils"/>
    </source>
</evidence>
<keyword evidence="1" id="KW-0175">Coiled coil</keyword>
<protein>
    <submittedName>
        <fullName evidence="4">Uncharacterized protein</fullName>
    </submittedName>
</protein>